<dbReference type="AlphaFoldDB" id="A0A2H4VRA5"/>
<dbReference type="InterPro" id="IPR019270">
    <property type="entry name" value="DUF2283"/>
</dbReference>
<sequence length="128" mass="14607">MTKKSLEKQFLMEQDYDYQADSLLLYIKKDYNYKRSVRLDDDIILDFDENDAPVALELLNASRHLQVSKSSLIQPIGLDINIGIGERIIKLEAHFSVSVHQNDIPRSLNSQIANKTNLSSNEVHFATA</sequence>
<evidence type="ECO:0000313" key="1">
    <source>
        <dbReference type="EMBL" id="AUB60606.1"/>
    </source>
</evidence>
<organism evidence="1 2">
    <name type="scientific">Methanobacterium subterraneum</name>
    <dbReference type="NCBI Taxonomy" id="59277"/>
    <lineage>
        <taxon>Archaea</taxon>
        <taxon>Methanobacteriati</taxon>
        <taxon>Methanobacteriota</taxon>
        <taxon>Methanomada group</taxon>
        <taxon>Methanobacteria</taxon>
        <taxon>Methanobacteriales</taxon>
        <taxon>Methanobacteriaceae</taxon>
        <taxon>Methanobacterium</taxon>
    </lineage>
</organism>
<dbReference type="PANTHER" id="PTHR37029:SF1">
    <property type="entry name" value="SSR1768 PROTEIN"/>
    <property type="match status" value="1"/>
</dbReference>
<dbReference type="KEGG" id="msub:BK009_07915"/>
<keyword evidence="2" id="KW-1185">Reference proteome</keyword>
<dbReference type="RefSeq" id="WP_100907060.1">
    <property type="nucleotide sequence ID" value="NZ_CP017768.1"/>
</dbReference>
<reference evidence="1 2" key="1">
    <citation type="submission" date="2016-10" db="EMBL/GenBank/DDBJ databases">
        <title>Comparative genomics between deep and shallow subseafloor isolates.</title>
        <authorList>
            <person name="Ishii S."/>
            <person name="Miller J.R."/>
            <person name="Sutton G."/>
            <person name="Suzuki S."/>
            <person name="Methe B."/>
            <person name="Inagaki F."/>
            <person name="Imachi H."/>
        </authorList>
    </citation>
    <scope>NUCLEOTIDE SEQUENCE [LARGE SCALE GENOMIC DNA]</scope>
    <source>
        <strain evidence="1 2">A8p</strain>
    </source>
</reference>
<accession>A0A2H4VRA5</accession>
<dbReference type="Proteomes" id="UP000232631">
    <property type="component" value="Chromosome"/>
</dbReference>
<evidence type="ECO:0008006" key="3">
    <source>
        <dbReference type="Google" id="ProtNLM"/>
    </source>
</evidence>
<gene>
    <name evidence="1" type="ORF">BK009_07915</name>
</gene>
<proteinExistence type="predicted"/>
<dbReference type="GeneID" id="35123073"/>
<dbReference type="PANTHER" id="PTHR37029">
    <property type="entry name" value="SSR1768 PROTEIN"/>
    <property type="match status" value="1"/>
</dbReference>
<evidence type="ECO:0000313" key="2">
    <source>
        <dbReference type="Proteomes" id="UP000232631"/>
    </source>
</evidence>
<protein>
    <recommendedName>
        <fullName evidence="3">DUF2283 domain-containing protein</fullName>
    </recommendedName>
</protein>
<dbReference type="EMBL" id="CP017768">
    <property type="protein sequence ID" value="AUB60606.1"/>
    <property type="molecule type" value="Genomic_DNA"/>
</dbReference>
<dbReference type="Pfam" id="PF10049">
    <property type="entry name" value="DUF2283"/>
    <property type="match status" value="1"/>
</dbReference>
<name>A0A2H4VRA5_9EURY</name>